<evidence type="ECO:0000313" key="2">
    <source>
        <dbReference type="Proteomes" id="UP000077275"/>
    </source>
</evidence>
<dbReference type="AlphaFoldDB" id="A0A166ENL5"/>
<accession>A0A166ENL5</accession>
<dbReference type="EMBL" id="LWMW01000085">
    <property type="protein sequence ID" value="KZX16848.1"/>
    <property type="molecule type" value="Genomic_DNA"/>
</dbReference>
<proteinExistence type="predicted"/>
<evidence type="ECO:0008006" key="3">
    <source>
        <dbReference type="Google" id="ProtNLM"/>
    </source>
</evidence>
<dbReference type="RefSeq" id="WP_067258470.1">
    <property type="nucleotide sequence ID" value="NZ_LWMW01000085.1"/>
</dbReference>
<gene>
    <name evidence="1" type="ORF">MBCUT_04780</name>
</gene>
<reference evidence="1 2" key="1">
    <citation type="submission" date="2016-04" db="EMBL/GenBank/DDBJ databases">
        <title>Genome sequence of Methanobrevibacter cuticularis DSM 11139.</title>
        <authorList>
            <person name="Poehlein A."/>
            <person name="Seedorf H."/>
            <person name="Daniel R."/>
        </authorList>
    </citation>
    <scope>NUCLEOTIDE SEQUENCE [LARGE SCALE GENOMIC DNA]</scope>
    <source>
        <strain evidence="1 2">DSM 11139</strain>
    </source>
</reference>
<comment type="caution">
    <text evidence="1">The sequence shown here is derived from an EMBL/GenBank/DDBJ whole genome shotgun (WGS) entry which is preliminary data.</text>
</comment>
<organism evidence="1 2">
    <name type="scientific">Methanobrevibacter cuticularis</name>
    <dbReference type="NCBI Taxonomy" id="47311"/>
    <lineage>
        <taxon>Archaea</taxon>
        <taxon>Methanobacteriati</taxon>
        <taxon>Methanobacteriota</taxon>
        <taxon>Methanomada group</taxon>
        <taxon>Methanobacteria</taxon>
        <taxon>Methanobacteriales</taxon>
        <taxon>Methanobacteriaceae</taxon>
        <taxon>Methanobrevibacter</taxon>
    </lineage>
</organism>
<dbReference type="PATRIC" id="fig|47311.3.peg.553"/>
<evidence type="ECO:0000313" key="1">
    <source>
        <dbReference type="EMBL" id="KZX16848.1"/>
    </source>
</evidence>
<sequence>MVNNNHFELKIPLCPKCGSDKFSKQEYGQIKPILLQIGRKKLYLRRYKCKKCGRKYQTQLKGLLDKFNTISHIIKENIYE</sequence>
<protein>
    <recommendedName>
        <fullName evidence="3">Transposase IS204/IS1001/IS1096/IS1165 zinc-finger domain-containing protein</fullName>
    </recommendedName>
</protein>
<dbReference type="Proteomes" id="UP000077275">
    <property type="component" value="Unassembled WGS sequence"/>
</dbReference>
<name>A0A166ENL5_9EURY</name>
<keyword evidence="2" id="KW-1185">Reference proteome</keyword>